<reference evidence="1 2" key="1">
    <citation type="submission" date="2023-08" db="EMBL/GenBank/DDBJ databases">
        <title>Pseudoalteromonas haloplanktis LL1 genome.</title>
        <authorList>
            <person name="Wu S."/>
        </authorList>
    </citation>
    <scope>NUCLEOTIDE SEQUENCE [LARGE SCALE GENOMIC DNA]</scope>
    <source>
        <strain evidence="1 2">LL1</strain>
    </source>
</reference>
<sequence length="96" mass="11610">MGVILTFVEQEFRHDHKNWQIIQKENTESGVINGFQYIVPTLSMWPKHFEVNWQVKVQYRLDKNVTLPYVDIDERNDWEDGEVPDKAWIIKEIEYT</sequence>
<name>A0ABU1B9E1_PSEHA</name>
<keyword evidence="2" id="KW-1185">Reference proteome</keyword>
<proteinExistence type="predicted"/>
<evidence type="ECO:0000313" key="1">
    <source>
        <dbReference type="EMBL" id="MDQ9090421.1"/>
    </source>
</evidence>
<evidence type="ECO:0000313" key="2">
    <source>
        <dbReference type="Proteomes" id="UP001226574"/>
    </source>
</evidence>
<comment type="caution">
    <text evidence="1">The sequence shown here is derived from an EMBL/GenBank/DDBJ whole genome shotgun (WGS) entry which is preliminary data.</text>
</comment>
<protein>
    <submittedName>
        <fullName evidence="1">Uncharacterized protein</fullName>
    </submittedName>
</protein>
<accession>A0ABU1B9E1</accession>
<organism evidence="1 2">
    <name type="scientific">Pseudoalteromonas haloplanktis</name>
    <name type="common">Alteromonas haloplanktis</name>
    <dbReference type="NCBI Taxonomy" id="228"/>
    <lineage>
        <taxon>Bacteria</taxon>
        <taxon>Pseudomonadati</taxon>
        <taxon>Pseudomonadota</taxon>
        <taxon>Gammaproteobacteria</taxon>
        <taxon>Alteromonadales</taxon>
        <taxon>Pseudoalteromonadaceae</taxon>
        <taxon>Pseudoalteromonas</taxon>
    </lineage>
</organism>
<dbReference type="Proteomes" id="UP001226574">
    <property type="component" value="Unassembled WGS sequence"/>
</dbReference>
<dbReference type="RefSeq" id="WP_309038303.1">
    <property type="nucleotide sequence ID" value="NZ_JAVIFY010000001.1"/>
</dbReference>
<gene>
    <name evidence="1" type="ORF">RC083_02300</name>
</gene>
<dbReference type="EMBL" id="JAVIFY010000001">
    <property type="protein sequence ID" value="MDQ9090421.1"/>
    <property type="molecule type" value="Genomic_DNA"/>
</dbReference>